<feature type="compositionally biased region" description="Low complexity" evidence="9">
    <location>
        <begin position="10"/>
        <end position="40"/>
    </location>
</feature>
<feature type="transmembrane region" description="Helical" evidence="10">
    <location>
        <begin position="56"/>
        <end position="77"/>
    </location>
</feature>
<dbReference type="InterPro" id="IPR003660">
    <property type="entry name" value="HAMP_dom"/>
</dbReference>
<gene>
    <name evidence="13" type="ORF">V6L76_15305</name>
</gene>
<evidence type="ECO:0000256" key="6">
    <source>
        <dbReference type="ARBA" id="ARBA00022741"/>
    </source>
</evidence>
<keyword evidence="7 13" id="KW-0418">Kinase</keyword>
<dbReference type="EC" id="2.7.13.3" evidence="3"/>
<dbReference type="CDD" id="cd00075">
    <property type="entry name" value="HATPase"/>
    <property type="match status" value="1"/>
</dbReference>
<keyword evidence="5" id="KW-0808">Transferase</keyword>
<dbReference type="SUPFAM" id="SSF55874">
    <property type="entry name" value="ATPase domain of HSP90 chaperone/DNA topoisomerase II/histidine kinase"/>
    <property type="match status" value="1"/>
</dbReference>
<dbReference type="PANTHER" id="PTHR44936:SF10">
    <property type="entry name" value="SENSOR PROTEIN RSTB"/>
    <property type="match status" value="1"/>
</dbReference>
<dbReference type="InterPro" id="IPR005467">
    <property type="entry name" value="His_kinase_dom"/>
</dbReference>
<keyword evidence="6" id="KW-0547">Nucleotide-binding</keyword>
<dbReference type="PROSITE" id="PS50885">
    <property type="entry name" value="HAMP"/>
    <property type="match status" value="1"/>
</dbReference>
<evidence type="ECO:0000256" key="5">
    <source>
        <dbReference type="ARBA" id="ARBA00022679"/>
    </source>
</evidence>
<evidence type="ECO:0000256" key="2">
    <source>
        <dbReference type="ARBA" id="ARBA00004370"/>
    </source>
</evidence>
<organism evidence="13 14">
    <name type="scientific">Pannonibacter anstelovis</name>
    <dbReference type="NCBI Taxonomy" id="3121537"/>
    <lineage>
        <taxon>Bacteria</taxon>
        <taxon>Pseudomonadati</taxon>
        <taxon>Pseudomonadota</taxon>
        <taxon>Alphaproteobacteria</taxon>
        <taxon>Hyphomicrobiales</taxon>
        <taxon>Stappiaceae</taxon>
        <taxon>Pannonibacter</taxon>
    </lineage>
</organism>
<name>A0ABU7ZRG0_9HYPH</name>
<dbReference type="Gene3D" id="6.10.340.10">
    <property type="match status" value="1"/>
</dbReference>
<accession>A0ABU7ZRG0</accession>
<dbReference type="InterPro" id="IPR036890">
    <property type="entry name" value="HATPase_C_sf"/>
</dbReference>
<dbReference type="PANTHER" id="PTHR44936">
    <property type="entry name" value="SENSOR PROTEIN CREC"/>
    <property type="match status" value="1"/>
</dbReference>
<dbReference type="InterPro" id="IPR004358">
    <property type="entry name" value="Sig_transdc_His_kin-like_C"/>
</dbReference>
<protein>
    <recommendedName>
        <fullName evidence="3">histidine kinase</fullName>
        <ecNumber evidence="3">2.7.13.3</ecNumber>
    </recommendedName>
</protein>
<evidence type="ECO:0000259" key="11">
    <source>
        <dbReference type="PROSITE" id="PS50109"/>
    </source>
</evidence>
<dbReference type="Pfam" id="PF02518">
    <property type="entry name" value="HATPase_c"/>
    <property type="match status" value="1"/>
</dbReference>
<keyword evidence="14" id="KW-1185">Reference proteome</keyword>
<reference evidence="13 14" key="1">
    <citation type="submission" date="2024-02" db="EMBL/GenBank/DDBJ databases">
        <title>A new putative Pannonibacter species isolated from two cases of bloodstream infections in paediatric patients.</title>
        <authorList>
            <person name="Castellana S."/>
            <person name="De Laurentiis V."/>
            <person name="Grassi M."/>
            <person name="De Leonardis F."/>
            <person name="Mosca A."/>
            <person name="De Carlo C."/>
            <person name="Sparapano E."/>
            <person name="Ronga L."/>
            <person name="Santacroce L."/>
            <person name="Chironna M."/>
            <person name="De Robertis A."/>
            <person name="Bianco A."/>
            <person name="Del Sambro L."/>
            <person name="Capozzi L."/>
            <person name="Parisi A."/>
        </authorList>
    </citation>
    <scope>NUCLEOTIDE SEQUENCE [LARGE SCALE GENOMIC DNA]</scope>
    <source>
        <strain evidence="13 14">Pt2</strain>
    </source>
</reference>
<sequence>MKHEQPPMVPGGAVPPAGEGLPAVQPASAPTSAPASASVPAGGAVRRRSAGLSAKLLLLTVLFVMLSEVFVYVPSVANFRNTWLKDKLNTAGVAAAVLSETNTIAPRLQEELMRVTGAVAISLTHKGRRSLIAMSGLPEEIRYVIDMEEETPWSAIRDSVAVLFSDGSGLMRVSQPLPMGSSAGDDVQKVDIVLPVSMLRKDMLAFSGRILGLTLIISVITASLVYLALRWMFVRPLQRLSASMARFAEDPEDTARIIVPGGRDDEIGDAEKRLADMQTALSRALHQKQRLADLGLAVSKINHDLRNLLASAQLFMERIEHVPDPTVKRLVPKILATLDRAVGYTQAVMAYGKAREEPPRRRLIRLERVVSDVAELLALAEHPDIEFESRVAEGFELEADPEQLFRALVNLCRNAVQAMEAGADAAHVCRLTIEAALIDGDCLIRVRDTGPGIPPAVRAGLFRAFQSGAKNGGTGLGLAIALEIVRAHGGRLVLEDTGPGTTFCIQLPQRAAPEA</sequence>
<feature type="region of interest" description="Disordered" evidence="9">
    <location>
        <begin position="1"/>
        <end position="40"/>
    </location>
</feature>
<keyword evidence="4" id="KW-0597">Phosphoprotein</keyword>
<proteinExistence type="predicted"/>
<evidence type="ECO:0000256" key="1">
    <source>
        <dbReference type="ARBA" id="ARBA00000085"/>
    </source>
</evidence>
<dbReference type="PRINTS" id="PR00344">
    <property type="entry name" value="BCTRLSENSOR"/>
</dbReference>
<dbReference type="PROSITE" id="PS50109">
    <property type="entry name" value="HIS_KIN"/>
    <property type="match status" value="1"/>
</dbReference>
<keyword evidence="10" id="KW-1133">Transmembrane helix</keyword>
<dbReference type="GO" id="GO:0016301">
    <property type="term" value="F:kinase activity"/>
    <property type="evidence" value="ECO:0007669"/>
    <property type="project" value="UniProtKB-KW"/>
</dbReference>
<feature type="transmembrane region" description="Helical" evidence="10">
    <location>
        <begin position="206"/>
        <end position="229"/>
    </location>
</feature>
<comment type="subcellular location">
    <subcellularLocation>
        <location evidence="2">Membrane</location>
    </subcellularLocation>
</comment>
<evidence type="ECO:0000256" key="8">
    <source>
        <dbReference type="ARBA" id="ARBA00022840"/>
    </source>
</evidence>
<dbReference type="Gene3D" id="3.30.565.10">
    <property type="entry name" value="Histidine kinase-like ATPase, C-terminal domain"/>
    <property type="match status" value="1"/>
</dbReference>
<evidence type="ECO:0000313" key="14">
    <source>
        <dbReference type="Proteomes" id="UP001380822"/>
    </source>
</evidence>
<comment type="caution">
    <text evidence="13">The sequence shown here is derived from an EMBL/GenBank/DDBJ whole genome shotgun (WGS) entry which is preliminary data.</text>
</comment>
<dbReference type="EMBL" id="JBAKBE010000009">
    <property type="protein sequence ID" value="MEH0097628.1"/>
    <property type="molecule type" value="Genomic_DNA"/>
</dbReference>
<evidence type="ECO:0000256" key="7">
    <source>
        <dbReference type="ARBA" id="ARBA00022777"/>
    </source>
</evidence>
<feature type="domain" description="HAMP" evidence="12">
    <location>
        <begin position="231"/>
        <end position="286"/>
    </location>
</feature>
<keyword evidence="10" id="KW-0812">Transmembrane</keyword>
<dbReference type="RefSeq" id="WP_334252234.1">
    <property type="nucleotide sequence ID" value="NZ_JBAKBE010000009.1"/>
</dbReference>
<dbReference type="InterPro" id="IPR050980">
    <property type="entry name" value="2C_sensor_his_kinase"/>
</dbReference>
<dbReference type="SMART" id="SM00304">
    <property type="entry name" value="HAMP"/>
    <property type="match status" value="1"/>
</dbReference>
<dbReference type="SMART" id="SM00387">
    <property type="entry name" value="HATPase_c"/>
    <property type="match status" value="1"/>
</dbReference>
<comment type="catalytic activity">
    <reaction evidence="1">
        <text>ATP + protein L-histidine = ADP + protein N-phospho-L-histidine.</text>
        <dbReference type="EC" id="2.7.13.3"/>
    </reaction>
</comment>
<evidence type="ECO:0000259" key="12">
    <source>
        <dbReference type="PROSITE" id="PS50885"/>
    </source>
</evidence>
<dbReference type="InterPro" id="IPR003594">
    <property type="entry name" value="HATPase_dom"/>
</dbReference>
<keyword evidence="10" id="KW-0472">Membrane</keyword>
<dbReference type="Proteomes" id="UP001380822">
    <property type="component" value="Unassembled WGS sequence"/>
</dbReference>
<feature type="domain" description="Histidine kinase" evidence="11">
    <location>
        <begin position="300"/>
        <end position="511"/>
    </location>
</feature>
<evidence type="ECO:0000256" key="10">
    <source>
        <dbReference type="SAM" id="Phobius"/>
    </source>
</evidence>
<evidence type="ECO:0000256" key="9">
    <source>
        <dbReference type="SAM" id="MobiDB-lite"/>
    </source>
</evidence>
<evidence type="ECO:0000313" key="13">
    <source>
        <dbReference type="EMBL" id="MEH0097628.1"/>
    </source>
</evidence>
<keyword evidence="8" id="KW-0067">ATP-binding</keyword>
<evidence type="ECO:0000256" key="4">
    <source>
        <dbReference type="ARBA" id="ARBA00022553"/>
    </source>
</evidence>
<evidence type="ECO:0000256" key="3">
    <source>
        <dbReference type="ARBA" id="ARBA00012438"/>
    </source>
</evidence>